<dbReference type="AlphaFoldDB" id="A0A3A9ASW9"/>
<dbReference type="EMBL" id="RAYQ01000013">
    <property type="protein sequence ID" value="RKI90651.1"/>
    <property type="molecule type" value="Genomic_DNA"/>
</dbReference>
<keyword evidence="1" id="KW-0732">Signal</keyword>
<dbReference type="OrthoDB" id="2065787at2"/>
<feature type="chain" id="PRO_5017265016" description="DUF1307 domain-containing protein" evidence="1">
    <location>
        <begin position="22"/>
        <end position="208"/>
    </location>
</feature>
<comment type="caution">
    <text evidence="2">The sequence shown here is derived from an EMBL/GenBank/DDBJ whole genome shotgun (WGS) entry which is preliminary data.</text>
</comment>
<accession>A0A3A9ASW9</accession>
<evidence type="ECO:0000256" key="1">
    <source>
        <dbReference type="SAM" id="SignalP"/>
    </source>
</evidence>
<sequence length="208" mass="23602">MKKKILLLILFSFLLSGCSKEVVTVAGVLPEDGQNTDYIEMKEFRLKDQTEEKSGDEVSCCAVLIPTGYQESEEIPGMYVHERSPLDSSNVYYTVSEGNGDGRVSRELTKDSYREIMEEAFREAGQDIDLEIESFEEIDMEGIPAYKIRSSYTVEDGEIEQLAYLILADDTYTVTYSQMSDDELMADFEISDGEIRLVREEEVSIAKE</sequence>
<protein>
    <recommendedName>
        <fullName evidence="4">DUF1307 domain-containing protein</fullName>
    </recommendedName>
</protein>
<keyword evidence="3" id="KW-1185">Reference proteome</keyword>
<evidence type="ECO:0000313" key="3">
    <source>
        <dbReference type="Proteomes" id="UP000280696"/>
    </source>
</evidence>
<dbReference type="PROSITE" id="PS51257">
    <property type="entry name" value="PROKAR_LIPOPROTEIN"/>
    <property type="match status" value="1"/>
</dbReference>
<evidence type="ECO:0008006" key="4">
    <source>
        <dbReference type="Google" id="ProtNLM"/>
    </source>
</evidence>
<organism evidence="2 3">
    <name type="scientific">Parablautia intestinalis</name>
    <dbReference type="NCBI Taxonomy" id="2320100"/>
    <lineage>
        <taxon>Bacteria</taxon>
        <taxon>Bacillati</taxon>
        <taxon>Bacillota</taxon>
        <taxon>Clostridia</taxon>
        <taxon>Lachnospirales</taxon>
        <taxon>Lachnospiraceae</taxon>
        <taxon>Parablautia</taxon>
    </lineage>
</organism>
<proteinExistence type="predicted"/>
<reference evidence="2 3" key="1">
    <citation type="submission" date="2018-09" db="EMBL/GenBank/DDBJ databases">
        <title>Murine metabolic-syndrome-specific gut microbial biobank.</title>
        <authorList>
            <person name="Liu C."/>
        </authorList>
    </citation>
    <scope>NUCLEOTIDE SEQUENCE [LARGE SCALE GENOMIC DNA]</scope>
    <source>
        <strain evidence="2 3">0.1xD8-82</strain>
    </source>
</reference>
<dbReference type="Proteomes" id="UP000280696">
    <property type="component" value="Unassembled WGS sequence"/>
</dbReference>
<feature type="signal peptide" evidence="1">
    <location>
        <begin position="1"/>
        <end position="21"/>
    </location>
</feature>
<gene>
    <name evidence="2" type="ORF">D7V94_12735</name>
</gene>
<evidence type="ECO:0000313" key="2">
    <source>
        <dbReference type="EMBL" id="RKI90651.1"/>
    </source>
</evidence>
<name>A0A3A9ASW9_9FIRM</name>
<dbReference type="RefSeq" id="WP_120470351.1">
    <property type="nucleotide sequence ID" value="NZ_RAYQ01000013.1"/>
</dbReference>